<dbReference type="SMART" id="SM00355">
    <property type="entry name" value="ZnF_C2H2"/>
    <property type="match status" value="1"/>
</dbReference>
<organism evidence="2 3">
    <name type="scientific">Nitrososphaera viennensis EN76</name>
    <dbReference type="NCBI Taxonomy" id="926571"/>
    <lineage>
        <taxon>Archaea</taxon>
        <taxon>Nitrososphaerota</taxon>
        <taxon>Nitrososphaeria</taxon>
        <taxon>Nitrososphaerales</taxon>
        <taxon>Nitrososphaeraceae</taxon>
        <taxon>Nitrososphaera</taxon>
    </lineage>
</organism>
<dbReference type="AlphaFoldDB" id="A0A060HPM9"/>
<evidence type="ECO:0000313" key="3">
    <source>
        <dbReference type="Proteomes" id="UP000027093"/>
    </source>
</evidence>
<dbReference type="EMBL" id="CP007536">
    <property type="protein sequence ID" value="AIC17095.1"/>
    <property type="molecule type" value="Genomic_DNA"/>
</dbReference>
<dbReference type="PROSITE" id="PS00028">
    <property type="entry name" value="ZINC_FINGER_C2H2_1"/>
    <property type="match status" value="1"/>
</dbReference>
<keyword evidence="3" id="KW-1185">Reference proteome</keyword>
<dbReference type="KEGG" id="nvn:NVIE_028210"/>
<gene>
    <name evidence="2" type="ORF">NVIE_028210</name>
</gene>
<dbReference type="SUPFAM" id="SSF57667">
    <property type="entry name" value="beta-beta-alpha zinc fingers"/>
    <property type="match status" value="1"/>
</dbReference>
<dbReference type="Pfam" id="PF00096">
    <property type="entry name" value="zf-C2H2"/>
    <property type="match status" value="1"/>
</dbReference>
<protein>
    <recommendedName>
        <fullName evidence="1">C2H2-type domain-containing protein</fullName>
    </recommendedName>
</protein>
<accession>A0A060HPM9</accession>
<dbReference type="PROSITE" id="PS50157">
    <property type="entry name" value="ZINC_FINGER_C2H2_2"/>
    <property type="match status" value="1"/>
</dbReference>
<dbReference type="Proteomes" id="UP000027093">
    <property type="component" value="Chromosome"/>
</dbReference>
<evidence type="ECO:0000259" key="1">
    <source>
        <dbReference type="PROSITE" id="PS50157"/>
    </source>
</evidence>
<dbReference type="InterPro" id="IPR013087">
    <property type="entry name" value="Znf_C2H2_type"/>
</dbReference>
<dbReference type="InterPro" id="IPR036236">
    <property type="entry name" value="Znf_C2H2_sf"/>
</dbReference>
<evidence type="ECO:0000313" key="2">
    <source>
        <dbReference type="EMBL" id="AIC17095.1"/>
    </source>
</evidence>
<dbReference type="Gene3D" id="3.30.160.60">
    <property type="entry name" value="Classic Zinc Finger"/>
    <property type="match status" value="1"/>
</dbReference>
<dbReference type="HOGENOM" id="CLU_2802414_0_0_2"/>
<name>A0A060HPM9_9ARCH</name>
<sequence length="67" mass="7841">MQAHDEIKTAQPVHVKITGVIAWMAFKCKKCDMEFDDKEHLERHRQVHGRKPKVRYAGEINFDHVGV</sequence>
<proteinExistence type="predicted"/>
<reference evidence="2 3" key="1">
    <citation type="journal article" date="2014" name="Int. J. Syst. Evol. Microbiol.">
        <title>Nitrososphaera viennensis gen. nov., sp. nov., an aerobic and mesophilic, ammonia-oxidizing archaeon from soil and a member of the archaeal phylum Thaumarchaeota.</title>
        <authorList>
            <person name="Stieglmeier M."/>
            <person name="Klingl A."/>
            <person name="Alves R.J."/>
            <person name="Rittmann S.K."/>
            <person name="Melcher M."/>
            <person name="Leisch N."/>
            <person name="Schleper C."/>
        </authorList>
    </citation>
    <scope>NUCLEOTIDE SEQUENCE [LARGE SCALE GENOMIC DNA]</scope>
    <source>
        <strain evidence="2">EN76</strain>
    </source>
</reference>
<feature type="domain" description="C2H2-type" evidence="1">
    <location>
        <begin position="26"/>
        <end position="53"/>
    </location>
</feature>